<keyword evidence="2" id="KW-1185">Reference proteome</keyword>
<reference evidence="1" key="1">
    <citation type="submission" date="2018-05" db="EMBL/GenBank/DDBJ databases">
        <title>Draft genome of Mucuna pruriens seed.</title>
        <authorList>
            <person name="Nnadi N.E."/>
            <person name="Vos R."/>
            <person name="Hasami M.H."/>
            <person name="Devisetty U.K."/>
            <person name="Aguiy J.C."/>
        </authorList>
    </citation>
    <scope>NUCLEOTIDE SEQUENCE [LARGE SCALE GENOMIC DNA]</scope>
    <source>
        <strain evidence="1">JCA_2017</strain>
    </source>
</reference>
<proteinExistence type="predicted"/>
<protein>
    <submittedName>
        <fullName evidence="1">Uncharacterized protein</fullName>
    </submittedName>
</protein>
<accession>A0A371FNM4</accession>
<evidence type="ECO:0000313" key="2">
    <source>
        <dbReference type="Proteomes" id="UP000257109"/>
    </source>
</evidence>
<dbReference type="EMBL" id="QJKJ01008389">
    <property type="protein sequence ID" value="RDX79928.1"/>
    <property type="molecule type" value="Genomic_DNA"/>
</dbReference>
<evidence type="ECO:0000313" key="1">
    <source>
        <dbReference type="EMBL" id="RDX79928.1"/>
    </source>
</evidence>
<name>A0A371FNM4_MUCPR</name>
<gene>
    <name evidence="1" type="ORF">CR513_39593</name>
</gene>
<dbReference type="AlphaFoldDB" id="A0A371FNM4"/>
<dbReference type="Proteomes" id="UP000257109">
    <property type="component" value="Unassembled WGS sequence"/>
</dbReference>
<sequence length="192" mass="20041">MAPRVPQDSPSCVVLDHKCKKRASWVGFTTPGSWVPPPLNKLATSAYLSRSSSVLRHGVAAVSAVGSPSSAPPSSVEDFPLGGAHGCPSRVPLVRNSWASWLDGFGSEPVQVLGLSGLSNFVVAAAGMGLGLSNGSSLSLRLLVVPLGVNTRRGGRRIVLVFMALCPHATSLPNHPLNKTDTNSFSFKKTTT</sequence>
<organism evidence="1 2">
    <name type="scientific">Mucuna pruriens</name>
    <name type="common">Velvet bean</name>
    <name type="synonym">Dolichos pruriens</name>
    <dbReference type="NCBI Taxonomy" id="157652"/>
    <lineage>
        <taxon>Eukaryota</taxon>
        <taxon>Viridiplantae</taxon>
        <taxon>Streptophyta</taxon>
        <taxon>Embryophyta</taxon>
        <taxon>Tracheophyta</taxon>
        <taxon>Spermatophyta</taxon>
        <taxon>Magnoliopsida</taxon>
        <taxon>eudicotyledons</taxon>
        <taxon>Gunneridae</taxon>
        <taxon>Pentapetalae</taxon>
        <taxon>rosids</taxon>
        <taxon>fabids</taxon>
        <taxon>Fabales</taxon>
        <taxon>Fabaceae</taxon>
        <taxon>Papilionoideae</taxon>
        <taxon>50 kb inversion clade</taxon>
        <taxon>NPAAA clade</taxon>
        <taxon>indigoferoid/millettioid clade</taxon>
        <taxon>Phaseoleae</taxon>
        <taxon>Mucuna</taxon>
    </lineage>
</organism>
<feature type="non-terminal residue" evidence="1">
    <location>
        <position position="1"/>
    </location>
</feature>
<comment type="caution">
    <text evidence="1">The sequence shown here is derived from an EMBL/GenBank/DDBJ whole genome shotgun (WGS) entry which is preliminary data.</text>
</comment>
<feature type="non-terminal residue" evidence="1">
    <location>
        <position position="192"/>
    </location>
</feature>